<dbReference type="InterPro" id="IPR001041">
    <property type="entry name" value="2Fe-2S_ferredoxin-type"/>
</dbReference>
<proteinExistence type="predicted"/>
<keyword evidence="2" id="KW-0560">Oxidoreductase</keyword>
<dbReference type="EMBL" id="CP016545">
    <property type="protein sequence ID" value="ANU08437.1"/>
    <property type="molecule type" value="Genomic_DNA"/>
</dbReference>
<dbReference type="GO" id="GO:0051536">
    <property type="term" value="F:iron-sulfur cluster binding"/>
    <property type="evidence" value="ECO:0007669"/>
    <property type="project" value="InterPro"/>
</dbReference>
<reference evidence="2 3" key="1">
    <citation type="submission" date="2016-07" db="EMBL/GenBank/DDBJ databases">
        <title>Complete genome sequence of Altererythrobacter namhicola JCM 16345T, containing esterase-encoding genes.</title>
        <authorList>
            <person name="Cheng H."/>
            <person name="Wu Y.-H."/>
            <person name="Jian S.-L."/>
            <person name="Huo Y.-Y."/>
            <person name="Wang C.-S."/>
            <person name="Xu X.-W."/>
        </authorList>
    </citation>
    <scope>NUCLEOTIDE SEQUENCE [LARGE SCALE GENOMIC DNA]</scope>
    <source>
        <strain evidence="2 3">JCM 16345</strain>
    </source>
</reference>
<sequence>MPTVTVLPADIAMETQPGETLLGAAQRLGYTWPTVCGGEGQCRTCYAVIEQGEDALSPVTALEEEASPALAIVARRAGKPVRLACQAVPTGDITVQRSGVRKS</sequence>
<evidence type="ECO:0000313" key="2">
    <source>
        <dbReference type="EMBL" id="ANU08437.1"/>
    </source>
</evidence>
<organism evidence="2 3">
    <name type="scientific">Paraurantiacibacter namhicola</name>
    <dbReference type="NCBI Taxonomy" id="645517"/>
    <lineage>
        <taxon>Bacteria</taxon>
        <taxon>Pseudomonadati</taxon>
        <taxon>Pseudomonadota</taxon>
        <taxon>Alphaproteobacteria</taxon>
        <taxon>Sphingomonadales</taxon>
        <taxon>Erythrobacteraceae</taxon>
        <taxon>Paraurantiacibacter</taxon>
    </lineage>
</organism>
<dbReference type="EC" id="1.14.13.7" evidence="2"/>
<dbReference type="KEGG" id="anh:A6F65_02151"/>
<gene>
    <name evidence="2" type="primary">dmpP</name>
    <name evidence="2" type="ORF">A6F65_02151</name>
</gene>
<evidence type="ECO:0000259" key="1">
    <source>
        <dbReference type="PROSITE" id="PS51085"/>
    </source>
</evidence>
<dbReference type="STRING" id="645517.A6F65_02151"/>
<dbReference type="Gene3D" id="3.10.20.30">
    <property type="match status" value="1"/>
</dbReference>
<dbReference type="PROSITE" id="PS51085">
    <property type="entry name" value="2FE2S_FER_2"/>
    <property type="match status" value="1"/>
</dbReference>
<accession>A0A1C7DAJ3</accession>
<dbReference type="GO" id="GO:0018662">
    <property type="term" value="F:phenol 2-monooxygenase activity"/>
    <property type="evidence" value="ECO:0007669"/>
    <property type="project" value="UniProtKB-EC"/>
</dbReference>
<dbReference type="SUPFAM" id="SSF54292">
    <property type="entry name" value="2Fe-2S ferredoxin-like"/>
    <property type="match status" value="1"/>
</dbReference>
<name>A0A1C7DAJ3_9SPHN</name>
<dbReference type="InterPro" id="IPR036010">
    <property type="entry name" value="2Fe-2S_ferredoxin-like_sf"/>
</dbReference>
<dbReference type="RefSeq" id="WP_067788529.1">
    <property type="nucleotide sequence ID" value="NZ_CP016545.1"/>
</dbReference>
<dbReference type="InterPro" id="IPR012675">
    <property type="entry name" value="Beta-grasp_dom_sf"/>
</dbReference>
<evidence type="ECO:0000313" key="3">
    <source>
        <dbReference type="Proteomes" id="UP000092698"/>
    </source>
</evidence>
<dbReference type="CDD" id="cd00207">
    <property type="entry name" value="fer2"/>
    <property type="match status" value="1"/>
</dbReference>
<protein>
    <submittedName>
        <fullName evidence="2">Phenol hydroxylase P5 protein</fullName>
        <ecNumber evidence="2">1.14.13.7</ecNumber>
    </submittedName>
</protein>
<dbReference type="Pfam" id="PF00111">
    <property type="entry name" value="Fer2"/>
    <property type="match status" value="1"/>
</dbReference>
<dbReference type="AlphaFoldDB" id="A0A1C7DAJ3"/>
<dbReference type="OrthoDB" id="9786134at2"/>
<dbReference type="Proteomes" id="UP000092698">
    <property type="component" value="Chromosome"/>
</dbReference>
<feature type="domain" description="2Fe-2S ferredoxin-type" evidence="1">
    <location>
        <begin position="2"/>
        <end position="101"/>
    </location>
</feature>
<keyword evidence="3" id="KW-1185">Reference proteome</keyword>